<dbReference type="RefSeq" id="WP_198442210.1">
    <property type="nucleotide sequence ID" value="NZ_CBCSHE010000009.1"/>
</dbReference>
<evidence type="ECO:0000313" key="4">
    <source>
        <dbReference type="Proteomes" id="UP000595224"/>
    </source>
</evidence>
<proteinExistence type="predicted"/>
<dbReference type="AlphaFoldDB" id="A0A7T3RC87"/>
<keyword evidence="2" id="KW-0472">Membrane</keyword>
<organism evidence="3 4">
    <name type="scientific">Treponema peruense</name>
    <dbReference type="NCBI Taxonomy" id="2787628"/>
    <lineage>
        <taxon>Bacteria</taxon>
        <taxon>Pseudomonadati</taxon>
        <taxon>Spirochaetota</taxon>
        <taxon>Spirochaetia</taxon>
        <taxon>Spirochaetales</taxon>
        <taxon>Treponemataceae</taxon>
        <taxon>Treponema</taxon>
    </lineage>
</organism>
<dbReference type="KEGG" id="tper:IWA51_09340"/>
<keyword evidence="4" id="KW-1185">Reference proteome</keyword>
<evidence type="ECO:0000256" key="2">
    <source>
        <dbReference type="SAM" id="Phobius"/>
    </source>
</evidence>
<accession>A0A7T3RC87</accession>
<evidence type="ECO:0000256" key="1">
    <source>
        <dbReference type="SAM" id="MobiDB-lite"/>
    </source>
</evidence>
<feature type="transmembrane region" description="Helical" evidence="2">
    <location>
        <begin position="42"/>
        <end position="65"/>
    </location>
</feature>
<feature type="region of interest" description="Disordered" evidence="1">
    <location>
        <begin position="1"/>
        <end position="21"/>
    </location>
</feature>
<evidence type="ECO:0000313" key="3">
    <source>
        <dbReference type="EMBL" id="QQA00466.1"/>
    </source>
</evidence>
<keyword evidence="2" id="KW-0812">Transmembrane</keyword>
<sequence length="321" mass="37874">MKNTNSKTTKKEFPYRQGTAKAPSEKRIRKFAGRPLKSFNVLYAYATLPIGHILGLPAIASYIFVVANKFFMLQYLQKIHIFHFPVKHVDNELDQKVPFRPDHIDCYLDFINYWIRPIVMMQKRFGIKQGAKLSIEFLRYIKRCYKEAYKMYTYSMTTTYRPKCPESRAVTNVQRADPHYLCVPSLHIVVVCLCYSFYRMLFKRESFTQQESEQWNSELYAQAVAIGETVLYVKQHSVNCIPAALYMLTKITPELFTPQMAVNFINDLFKNSTDITDADKKEINSYIQFMFERLLLEGALEDDWRVPVIRWLDSYKPYEPQ</sequence>
<gene>
    <name evidence="3" type="ORF">IWA51_09340</name>
</gene>
<protein>
    <submittedName>
        <fullName evidence="3">Uncharacterized protein</fullName>
    </submittedName>
</protein>
<name>A0A7T3RC87_9SPIR</name>
<dbReference type="EMBL" id="CP064936">
    <property type="protein sequence ID" value="QQA00466.1"/>
    <property type="molecule type" value="Genomic_DNA"/>
</dbReference>
<dbReference type="Proteomes" id="UP000595224">
    <property type="component" value="Chromosome"/>
</dbReference>
<reference evidence="3 4" key="1">
    <citation type="submission" date="2020-11" db="EMBL/GenBank/DDBJ databases">
        <title>Treponema Peruensis nv. sp., first commensal Treponema isolated from human feces.</title>
        <authorList>
            <person name="Belkhou C."/>
            <person name="Raes J."/>
        </authorList>
    </citation>
    <scope>NUCLEOTIDE SEQUENCE [LARGE SCALE GENOMIC DNA]</scope>
    <source>
        <strain evidence="3 4">RCC2812</strain>
    </source>
</reference>
<keyword evidence="2" id="KW-1133">Transmembrane helix</keyword>